<evidence type="ECO:0000256" key="14">
    <source>
        <dbReference type="ARBA" id="ARBA00023098"/>
    </source>
</evidence>
<gene>
    <name evidence="25" type="ORF">BST86_00650</name>
</gene>
<dbReference type="GO" id="GO:0005886">
    <property type="term" value="C:plasma membrane"/>
    <property type="evidence" value="ECO:0007669"/>
    <property type="project" value="UniProtKB-SubCell"/>
</dbReference>
<feature type="transmembrane region" description="Helical" evidence="24">
    <location>
        <begin position="176"/>
        <end position="196"/>
    </location>
</feature>
<feature type="transmembrane region" description="Helical" evidence="24">
    <location>
        <begin position="136"/>
        <end position="155"/>
    </location>
</feature>
<evidence type="ECO:0000256" key="5">
    <source>
        <dbReference type="ARBA" id="ARBA00010185"/>
    </source>
</evidence>
<comment type="pathway">
    <text evidence="3">Phospholipid metabolism; CDP-diacylglycerol biosynthesis; CDP-diacylglycerol from sn-glycerol 3-phosphate: step 3/3.</text>
</comment>
<evidence type="ECO:0000256" key="22">
    <source>
        <dbReference type="ARBA" id="ARBA00032743"/>
    </source>
</evidence>
<accession>A0A2S9WQE5</accession>
<feature type="transmembrane region" description="Helical" evidence="24">
    <location>
        <begin position="78"/>
        <end position="98"/>
    </location>
</feature>
<evidence type="ECO:0000256" key="9">
    <source>
        <dbReference type="ARBA" id="ARBA00022516"/>
    </source>
</evidence>
<sequence length="273" mass="30886">MRELLVRSMSGIIYVSLVVISALYAPEWVFTLLFCIFAFICLVELMPMIRLRQWVIYPMLPLAYYFIVWKGVPINFIYLLLIATLLVNIYLIRDLVLVDRIALFNTKKHIIALLYLIGSSLFLALLPNIVETYRPELLIGIFAIIWTNDSFAYISGRLLGKHKLMKRISPKKTIEGFIGGLVMAIVAGIALHYYLVSTGIDDYSVYDWAIIAFVVAFFGTIGDLIQSKIKRQAAVKDSGSIMPGHGGIFDRMDSIIFAAPFAYLTFLIINHVS</sequence>
<evidence type="ECO:0000256" key="18">
    <source>
        <dbReference type="ARBA" id="ARBA00029893"/>
    </source>
</evidence>
<evidence type="ECO:0000256" key="2">
    <source>
        <dbReference type="ARBA" id="ARBA00004651"/>
    </source>
</evidence>
<evidence type="ECO:0000256" key="20">
    <source>
        <dbReference type="ARBA" id="ARBA00032253"/>
    </source>
</evidence>
<feature type="transmembrane region" description="Helical" evidence="24">
    <location>
        <begin position="12"/>
        <end position="42"/>
    </location>
</feature>
<keyword evidence="10 25" id="KW-0808">Transferase</keyword>
<evidence type="ECO:0000256" key="12">
    <source>
        <dbReference type="ARBA" id="ARBA00022695"/>
    </source>
</evidence>
<evidence type="ECO:0000256" key="11">
    <source>
        <dbReference type="ARBA" id="ARBA00022692"/>
    </source>
</evidence>
<proteinExistence type="inferred from homology"/>
<keyword evidence="9" id="KW-0444">Lipid biosynthesis</keyword>
<feature type="transmembrane region" description="Helical" evidence="24">
    <location>
        <begin position="110"/>
        <end position="130"/>
    </location>
</feature>
<evidence type="ECO:0000313" key="26">
    <source>
        <dbReference type="Proteomes" id="UP000239532"/>
    </source>
</evidence>
<evidence type="ECO:0000256" key="7">
    <source>
        <dbReference type="ARBA" id="ARBA00019373"/>
    </source>
</evidence>
<dbReference type="GO" id="GO:0004605">
    <property type="term" value="F:phosphatidate cytidylyltransferase activity"/>
    <property type="evidence" value="ECO:0007669"/>
    <property type="project" value="UniProtKB-EC"/>
</dbReference>
<evidence type="ECO:0000256" key="4">
    <source>
        <dbReference type="ARBA" id="ARBA00005189"/>
    </source>
</evidence>
<keyword evidence="16" id="KW-0594">Phospholipid biosynthesis</keyword>
<dbReference type="PANTHER" id="PTHR46382">
    <property type="entry name" value="PHOSPHATIDATE CYTIDYLYLTRANSFERASE"/>
    <property type="match status" value="1"/>
</dbReference>
<reference evidence="25 26" key="1">
    <citation type="submission" date="2016-11" db="EMBL/GenBank/DDBJ databases">
        <title>Trade-off between light-utilization and light-protection in marine flavobacteria.</title>
        <authorList>
            <person name="Kumagai Y."/>
        </authorList>
    </citation>
    <scope>NUCLEOTIDE SEQUENCE [LARGE SCALE GENOMIC DNA]</scope>
    <source>
        <strain evidence="25 26">JCM 17109</strain>
    </source>
</reference>
<comment type="caution">
    <text evidence="25">The sequence shown here is derived from an EMBL/GenBank/DDBJ whole genome shotgun (WGS) entry which is preliminary data.</text>
</comment>
<evidence type="ECO:0000256" key="24">
    <source>
        <dbReference type="SAM" id="Phobius"/>
    </source>
</evidence>
<evidence type="ECO:0000256" key="3">
    <source>
        <dbReference type="ARBA" id="ARBA00005119"/>
    </source>
</evidence>
<dbReference type="OrthoDB" id="9799199at2"/>
<evidence type="ECO:0000256" key="17">
    <source>
        <dbReference type="ARBA" id="ARBA00023264"/>
    </source>
</evidence>
<evidence type="ECO:0000256" key="10">
    <source>
        <dbReference type="ARBA" id="ARBA00022679"/>
    </source>
</evidence>
<comment type="catalytic activity">
    <reaction evidence="1">
        <text>a 1,2-diacyl-sn-glycero-3-phosphate + CTP + H(+) = a CDP-1,2-diacyl-sn-glycerol + diphosphate</text>
        <dbReference type="Rhea" id="RHEA:16229"/>
        <dbReference type="ChEBI" id="CHEBI:15378"/>
        <dbReference type="ChEBI" id="CHEBI:33019"/>
        <dbReference type="ChEBI" id="CHEBI:37563"/>
        <dbReference type="ChEBI" id="CHEBI:58332"/>
        <dbReference type="ChEBI" id="CHEBI:58608"/>
        <dbReference type="EC" id="2.7.7.41"/>
    </reaction>
</comment>
<evidence type="ECO:0000256" key="13">
    <source>
        <dbReference type="ARBA" id="ARBA00022989"/>
    </source>
</evidence>
<evidence type="ECO:0000256" key="1">
    <source>
        <dbReference type="ARBA" id="ARBA00001698"/>
    </source>
</evidence>
<dbReference type="RefSeq" id="WP_055412040.1">
    <property type="nucleotide sequence ID" value="NZ_MQUC01000003.1"/>
</dbReference>
<dbReference type="PANTHER" id="PTHR46382:SF1">
    <property type="entry name" value="PHOSPHATIDATE CYTIDYLYLTRANSFERASE"/>
    <property type="match status" value="1"/>
</dbReference>
<keyword evidence="17" id="KW-1208">Phospholipid metabolism</keyword>
<evidence type="ECO:0000256" key="8">
    <source>
        <dbReference type="ARBA" id="ARBA00022475"/>
    </source>
</evidence>
<comment type="subcellular location">
    <subcellularLocation>
        <location evidence="2">Cell membrane</location>
        <topology evidence="2">Multi-pass membrane protein</topology>
    </subcellularLocation>
</comment>
<keyword evidence="26" id="KW-1185">Reference proteome</keyword>
<dbReference type="Pfam" id="PF01148">
    <property type="entry name" value="CTP_transf_1"/>
    <property type="match status" value="1"/>
</dbReference>
<comment type="similarity">
    <text evidence="5">Belongs to the CDS family.</text>
</comment>
<organism evidence="25 26">
    <name type="scientific">Nonlabens agnitus</name>
    <dbReference type="NCBI Taxonomy" id="870484"/>
    <lineage>
        <taxon>Bacteria</taxon>
        <taxon>Pseudomonadati</taxon>
        <taxon>Bacteroidota</taxon>
        <taxon>Flavobacteriia</taxon>
        <taxon>Flavobacteriales</taxon>
        <taxon>Flavobacteriaceae</taxon>
        <taxon>Nonlabens</taxon>
    </lineage>
</organism>
<keyword evidence="14" id="KW-0443">Lipid metabolism</keyword>
<dbReference type="EMBL" id="MQUC01000003">
    <property type="protein sequence ID" value="PRP65702.1"/>
    <property type="molecule type" value="Genomic_DNA"/>
</dbReference>
<keyword evidence="11 24" id="KW-0812">Transmembrane</keyword>
<comment type="pathway">
    <text evidence="4">Lipid metabolism.</text>
</comment>
<dbReference type="EC" id="2.7.7.41" evidence="6"/>
<dbReference type="AlphaFoldDB" id="A0A2S9WQE5"/>
<name>A0A2S9WQE5_9FLAO</name>
<protein>
    <recommendedName>
        <fullName evidence="7">Phosphatidate cytidylyltransferase</fullName>
        <ecNumber evidence="6">2.7.7.41</ecNumber>
    </recommendedName>
    <alternativeName>
        <fullName evidence="20">CDP-DAG synthase</fullName>
    </alternativeName>
    <alternativeName>
        <fullName evidence="22">CDP-DG synthase</fullName>
    </alternativeName>
    <alternativeName>
        <fullName evidence="18">CDP-diacylglycerol synthase</fullName>
    </alternativeName>
    <alternativeName>
        <fullName evidence="21">CDP-diglyceride pyrophosphorylase</fullName>
    </alternativeName>
    <alternativeName>
        <fullName evidence="23">CDP-diglyceride synthase</fullName>
    </alternativeName>
    <alternativeName>
        <fullName evidence="19">CTP:phosphatidate cytidylyltransferase</fullName>
    </alternativeName>
</protein>
<evidence type="ECO:0000256" key="15">
    <source>
        <dbReference type="ARBA" id="ARBA00023136"/>
    </source>
</evidence>
<keyword evidence="13 24" id="KW-1133">Transmembrane helix</keyword>
<dbReference type="GO" id="GO:0016024">
    <property type="term" value="P:CDP-diacylglycerol biosynthetic process"/>
    <property type="evidence" value="ECO:0007669"/>
    <property type="project" value="TreeGrafter"/>
</dbReference>
<dbReference type="Proteomes" id="UP000239532">
    <property type="component" value="Unassembled WGS sequence"/>
</dbReference>
<evidence type="ECO:0000256" key="23">
    <source>
        <dbReference type="ARBA" id="ARBA00033406"/>
    </source>
</evidence>
<feature type="transmembrane region" description="Helical" evidence="24">
    <location>
        <begin position="255"/>
        <end position="272"/>
    </location>
</feature>
<keyword evidence="12 25" id="KW-0548">Nucleotidyltransferase</keyword>
<evidence type="ECO:0000313" key="25">
    <source>
        <dbReference type="EMBL" id="PRP65702.1"/>
    </source>
</evidence>
<evidence type="ECO:0000256" key="6">
    <source>
        <dbReference type="ARBA" id="ARBA00012487"/>
    </source>
</evidence>
<evidence type="ECO:0000256" key="19">
    <source>
        <dbReference type="ARBA" id="ARBA00031825"/>
    </source>
</evidence>
<evidence type="ECO:0000256" key="21">
    <source>
        <dbReference type="ARBA" id="ARBA00032396"/>
    </source>
</evidence>
<evidence type="ECO:0000256" key="16">
    <source>
        <dbReference type="ARBA" id="ARBA00023209"/>
    </source>
</evidence>
<feature type="transmembrane region" description="Helical" evidence="24">
    <location>
        <begin position="208"/>
        <end position="225"/>
    </location>
</feature>
<keyword evidence="8" id="KW-1003">Cell membrane</keyword>
<keyword evidence="15 24" id="KW-0472">Membrane</keyword>